<organism evidence="1 2">
    <name type="scientific">Rhizophlyctis rosea</name>
    <dbReference type="NCBI Taxonomy" id="64517"/>
    <lineage>
        <taxon>Eukaryota</taxon>
        <taxon>Fungi</taxon>
        <taxon>Fungi incertae sedis</taxon>
        <taxon>Chytridiomycota</taxon>
        <taxon>Chytridiomycota incertae sedis</taxon>
        <taxon>Chytridiomycetes</taxon>
        <taxon>Rhizophlyctidales</taxon>
        <taxon>Rhizophlyctidaceae</taxon>
        <taxon>Rhizophlyctis</taxon>
    </lineage>
</organism>
<name>A0AAD5S3G2_9FUNG</name>
<feature type="non-terminal residue" evidence="1">
    <location>
        <position position="1"/>
    </location>
</feature>
<dbReference type="AlphaFoldDB" id="A0AAD5S3G2"/>
<gene>
    <name evidence="1" type="ORF">HK097_003930</name>
</gene>
<comment type="caution">
    <text evidence="1">The sequence shown here is derived from an EMBL/GenBank/DDBJ whole genome shotgun (WGS) entry which is preliminary data.</text>
</comment>
<sequence>MCAGMPHNQRRAWEENLHETAEEMLSYQCSWLTTTKREACMVLRGKVVKCVNMGTQMLANMMTCNPELQGKMWPHFFKDSDLLKQLLITCDCESSRYVLMCIHNCTYKDSQQCLYLTQTPLGRDILKLMLLRASETLSSATPTFDIIYSIFSNMIEVDLTPRIMEALSYGKDPCRSHVFCEGHIVFLKLLDGMVDLKGDSGREVVG</sequence>
<evidence type="ECO:0000313" key="1">
    <source>
        <dbReference type="EMBL" id="KAJ3036073.1"/>
    </source>
</evidence>
<dbReference type="Proteomes" id="UP001212841">
    <property type="component" value="Unassembled WGS sequence"/>
</dbReference>
<evidence type="ECO:0000313" key="2">
    <source>
        <dbReference type="Proteomes" id="UP001212841"/>
    </source>
</evidence>
<dbReference type="EMBL" id="JADGJD010001976">
    <property type="protein sequence ID" value="KAJ3036073.1"/>
    <property type="molecule type" value="Genomic_DNA"/>
</dbReference>
<accession>A0AAD5S3G2</accession>
<reference evidence="1" key="1">
    <citation type="submission" date="2020-05" db="EMBL/GenBank/DDBJ databases">
        <title>Phylogenomic resolution of chytrid fungi.</title>
        <authorList>
            <person name="Stajich J.E."/>
            <person name="Amses K."/>
            <person name="Simmons R."/>
            <person name="Seto K."/>
            <person name="Myers J."/>
            <person name="Bonds A."/>
            <person name="Quandt C.A."/>
            <person name="Barry K."/>
            <person name="Liu P."/>
            <person name="Grigoriev I."/>
            <person name="Longcore J.E."/>
            <person name="James T.Y."/>
        </authorList>
    </citation>
    <scope>NUCLEOTIDE SEQUENCE</scope>
    <source>
        <strain evidence="1">JEL0318</strain>
    </source>
</reference>
<protein>
    <submittedName>
        <fullName evidence="1">Uncharacterized protein</fullName>
    </submittedName>
</protein>
<proteinExistence type="predicted"/>
<keyword evidence="2" id="KW-1185">Reference proteome</keyword>